<protein>
    <submittedName>
        <fullName evidence="1">Uncharacterized protein</fullName>
    </submittedName>
</protein>
<dbReference type="EnsemblMetazoa" id="MESCA008343-RA">
    <property type="protein sequence ID" value="MESCA008343-PA"/>
    <property type="gene ID" value="MESCA008343"/>
</dbReference>
<reference evidence="2" key="1">
    <citation type="submission" date="2013-02" db="EMBL/GenBank/DDBJ databases">
        <authorList>
            <person name="Hughes D."/>
        </authorList>
    </citation>
    <scope>NUCLEOTIDE SEQUENCE</scope>
    <source>
        <strain>Durham</strain>
        <strain evidence="2">NC isolate 2 -- Noor lab</strain>
    </source>
</reference>
<dbReference type="HOGENOM" id="CLU_2402180_0_0_1"/>
<dbReference type="EMBL" id="CAQQ02030890">
    <property type="status" value="NOT_ANNOTATED_CDS"/>
    <property type="molecule type" value="Genomic_DNA"/>
</dbReference>
<accession>T1GX05</accession>
<evidence type="ECO:0000313" key="2">
    <source>
        <dbReference type="Proteomes" id="UP000015102"/>
    </source>
</evidence>
<evidence type="ECO:0000313" key="1">
    <source>
        <dbReference type="EnsemblMetazoa" id="MESCA008343-PA"/>
    </source>
</evidence>
<dbReference type="EMBL" id="CAQQ02030889">
    <property type="status" value="NOT_ANNOTATED_CDS"/>
    <property type="molecule type" value="Genomic_DNA"/>
</dbReference>
<reference evidence="1" key="2">
    <citation type="submission" date="2015-06" db="UniProtKB">
        <authorList>
            <consortium name="EnsemblMetazoa"/>
        </authorList>
    </citation>
    <scope>IDENTIFICATION</scope>
</reference>
<organism evidence="1 2">
    <name type="scientific">Megaselia scalaris</name>
    <name type="common">Humpbacked fly</name>
    <name type="synonym">Phora scalaris</name>
    <dbReference type="NCBI Taxonomy" id="36166"/>
    <lineage>
        <taxon>Eukaryota</taxon>
        <taxon>Metazoa</taxon>
        <taxon>Ecdysozoa</taxon>
        <taxon>Arthropoda</taxon>
        <taxon>Hexapoda</taxon>
        <taxon>Insecta</taxon>
        <taxon>Pterygota</taxon>
        <taxon>Neoptera</taxon>
        <taxon>Endopterygota</taxon>
        <taxon>Diptera</taxon>
        <taxon>Brachycera</taxon>
        <taxon>Muscomorpha</taxon>
        <taxon>Platypezoidea</taxon>
        <taxon>Phoridae</taxon>
        <taxon>Megaseliini</taxon>
        <taxon>Megaselia</taxon>
    </lineage>
</organism>
<dbReference type="Proteomes" id="UP000015102">
    <property type="component" value="Unassembled WGS sequence"/>
</dbReference>
<dbReference type="AlphaFoldDB" id="T1GX05"/>
<sequence length="93" mass="10729">MIVRNNHTEKIPLNYGTYEPTDLRKKLTIFMSNTNPEHLEKSTCFPKSTCDTRHVSKITDIRPIRGADTDKTGDLIKNKRKSLCNGKIFSKNY</sequence>
<name>T1GX05_MEGSC</name>
<keyword evidence="2" id="KW-1185">Reference proteome</keyword>
<proteinExistence type="predicted"/>